<dbReference type="EMBL" id="BLXT01000396">
    <property type="protein sequence ID" value="GFN76499.1"/>
    <property type="molecule type" value="Genomic_DNA"/>
</dbReference>
<accession>A0AAV3Y0R9</accession>
<evidence type="ECO:0000313" key="1">
    <source>
        <dbReference type="EMBL" id="GFN76499.1"/>
    </source>
</evidence>
<evidence type="ECO:0000313" key="2">
    <source>
        <dbReference type="Proteomes" id="UP000735302"/>
    </source>
</evidence>
<dbReference type="Proteomes" id="UP000735302">
    <property type="component" value="Unassembled WGS sequence"/>
</dbReference>
<reference evidence="1 2" key="1">
    <citation type="journal article" date="2021" name="Elife">
        <title>Chloroplast acquisition without the gene transfer in kleptoplastic sea slugs, Plakobranchus ocellatus.</title>
        <authorList>
            <person name="Maeda T."/>
            <person name="Takahashi S."/>
            <person name="Yoshida T."/>
            <person name="Shimamura S."/>
            <person name="Takaki Y."/>
            <person name="Nagai Y."/>
            <person name="Toyoda A."/>
            <person name="Suzuki Y."/>
            <person name="Arimoto A."/>
            <person name="Ishii H."/>
            <person name="Satoh N."/>
            <person name="Nishiyama T."/>
            <person name="Hasebe M."/>
            <person name="Maruyama T."/>
            <person name="Minagawa J."/>
            <person name="Obokata J."/>
            <person name="Shigenobu S."/>
        </authorList>
    </citation>
    <scope>NUCLEOTIDE SEQUENCE [LARGE SCALE GENOMIC DNA]</scope>
</reference>
<comment type="caution">
    <text evidence="1">The sequence shown here is derived from an EMBL/GenBank/DDBJ whole genome shotgun (WGS) entry which is preliminary data.</text>
</comment>
<protein>
    <submittedName>
        <fullName evidence="1">Uncharacterized protein</fullName>
    </submittedName>
</protein>
<gene>
    <name evidence="1" type="ORF">PoB_000300500</name>
</gene>
<dbReference type="AlphaFoldDB" id="A0AAV3Y0R9"/>
<proteinExistence type="predicted"/>
<name>A0AAV3Y0R9_9GAST</name>
<organism evidence="1 2">
    <name type="scientific">Plakobranchus ocellatus</name>
    <dbReference type="NCBI Taxonomy" id="259542"/>
    <lineage>
        <taxon>Eukaryota</taxon>
        <taxon>Metazoa</taxon>
        <taxon>Spiralia</taxon>
        <taxon>Lophotrochozoa</taxon>
        <taxon>Mollusca</taxon>
        <taxon>Gastropoda</taxon>
        <taxon>Heterobranchia</taxon>
        <taxon>Euthyneura</taxon>
        <taxon>Panpulmonata</taxon>
        <taxon>Sacoglossa</taxon>
        <taxon>Placobranchoidea</taxon>
        <taxon>Plakobranchidae</taxon>
        <taxon>Plakobranchus</taxon>
    </lineage>
</organism>
<sequence>MQDSQVPGHPKISRLAYLVSISLFPCRVCKTRNERKGLRRTGVAKGVSMGANLVIAADPRADDCWCYVGISTSLDIAWKNKAAKFLASVGEPLEKVRESQRFVLFEQAFPTRNRWYWIQLSTRFVTKHDLQQTKN</sequence>
<keyword evidence="2" id="KW-1185">Reference proteome</keyword>